<gene>
    <name evidence="1" type="ORF">RFI_22246</name>
</gene>
<accession>X6MM73</accession>
<name>X6MM73_RETFI</name>
<dbReference type="Proteomes" id="UP000023152">
    <property type="component" value="Unassembled WGS sequence"/>
</dbReference>
<evidence type="ECO:0000313" key="1">
    <source>
        <dbReference type="EMBL" id="ETO15118.1"/>
    </source>
</evidence>
<feature type="non-terminal residue" evidence="1">
    <location>
        <position position="1"/>
    </location>
</feature>
<dbReference type="AlphaFoldDB" id="X6MM73"/>
<organism evidence="1 2">
    <name type="scientific">Reticulomyxa filosa</name>
    <dbReference type="NCBI Taxonomy" id="46433"/>
    <lineage>
        <taxon>Eukaryota</taxon>
        <taxon>Sar</taxon>
        <taxon>Rhizaria</taxon>
        <taxon>Retaria</taxon>
        <taxon>Foraminifera</taxon>
        <taxon>Monothalamids</taxon>
        <taxon>Reticulomyxidae</taxon>
        <taxon>Reticulomyxa</taxon>
    </lineage>
</organism>
<sequence>GGEKKDEYRYLYLLRITLEHVHTRYPHLFDLELETPLLCTLLQWCSKNDNEAKTSPVNVEMNAAKLLCRMLLRRKQWIEIESIHYQEVDPCIMEDCLHVLHVHNIVQLSKHDLVLTDEMNESLLQCLTKSRLKSVIQTCSLNNMSLTKFNALNRSDMTQCIVQQLNKQTTLFGTKIMHSKQFIQVSFLSSQHSSPYLKKKKKKINRVLLINLNHNNNNNDKEISGEYWKLGSNK</sequence>
<reference evidence="1 2" key="1">
    <citation type="journal article" date="2013" name="Curr. Biol.">
        <title>The Genome of the Foraminiferan Reticulomyxa filosa.</title>
        <authorList>
            <person name="Glockner G."/>
            <person name="Hulsmann N."/>
            <person name="Schleicher M."/>
            <person name="Noegel A.A."/>
            <person name="Eichinger L."/>
            <person name="Gallinger C."/>
            <person name="Pawlowski J."/>
            <person name="Sierra R."/>
            <person name="Euteneuer U."/>
            <person name="Pillet L."/>
            <person name="Moustafa A."/>
            <person name="Platzer M."/>
            <person name="Groth M."/>
            <person name="Szafranski K."/>
            <person name="Schliwa M."/>
        </authorList>
    </citation>
    <scope>NUCLEOTIDE SEQUENCE [LARGE SCALE GENOMIC DNA]</scope>
</reference>
<proteinExistence type="predicted"/>
<comment type="caution">
    <text evidence="1">The sequence shown here is derived from an EMBL/GenBank/DDBJ whole genome shotgun (WGS) entry which is preliminary data.</text>
</comment>
<dbReference type="EMBL" id="ASPP01019456">
    <property type="protein sequence ID" value="ETO15118.1"/>
    <property type="molecule type" value="Genomic_DNA"/>
</dbReference>
<keyword evidence="2" id="KW-1185">Reference proteome</keyword>
<evidence type="ECO:0000313" key="2">
    <source>
        <dbReference type="Proteomes" id="UP000023152"/>
    </source>
</evidence>
<protein>
    <submittedName>
        <fullName evidence="1">Uncharacterized protein</fullName>
    </submittedName>
</protein>